<gene>
    <name evidence="1" type="ORF">HB776_31015</name>
</gene>
<name>A0A7G6U819_9BRAD</name>
<dbReference type="AlphaFoldDB" id="A0A7G6U819"/>
<accession>A0A7G6U819</accession>
<dbReference type="KEGG" id="trb:HB776_31015"/>
<dbReference type="Proteomes" id="UP000515291">
    <property type="component" value="Chromosome"/>
</dbReference>
<dbReference type="EMBL" id="CP050292">
    <property type="protein sequence ID" value="QND75151.1"/>
    <property type="molecule type" value="Genomic_DNA"/>
</dbReference>
<evidence type="ECO:0000313" key="2">
    <source>
        <dbReference type="Proteomes" id="UP000515291"/>
    </source>
</evidence>
<dbReference type="RefSeq" id="WP_184514039.1">
    <property type="nucleotide sequence ID" value="NZ_CP050292.1"/>
</dbReference>
<organism evidence="1 2">
    <name type="scientific">Tardiphaga robiniae</name>
    <dbReference type="NCBI Taxonomy" id="943830"/>
    <lineage>
        <taxon>Bacteria</taxon>
        <taxon>Pseudomonadati</taxon>
        <taxon>Pseudomonadota</taxon>
        <taxon>Alphaproteobacteria</taxon>
        <taxon>Hyphomicrobiales</taxon>
        <taxon>Nitrobacteraceae</taxon>
        <taxon>Tardiphaga</taxon>
    </lineage>
</organism>
<reference evidence="2" key="1">
    <citation type="journal article" date="2020" name="Mol. Plant Microbe">
        <title>Rhizobial microsymbionts of the narrowly endemic Oxytropis species growing in Kamchatka are characterized by significant genetic diversity and possess a set of genes that are associated with T3SS and T6SS secretion systems and can affect the development of symbiosis.</title>
        <authorList>
            <person name="Safronova V."/>
            <person name="Guro P."/>
            <person name="Sazanova A."/>
            <person name="Kuznetsova I."/>
            <person name="Belimov A."/>
            <person name="Yakubov V."/>
            <person name="Chirak E."/>
            <person name="Afonin A."/>
            <person name="Gogolev Y."/>
            <person name="Andronov E."/>
            <person name="Tikhonovich I."/>
        </authorList>
    </citation>
    <scope>NUCLEOTIDE SEQUENCE [LARGE SCALE GENOMIC DNA]</scope>
    <source>
        <strain evidence="2">581</strain>
    </source>
</reference>
<evidence type="ECO:0000313" key="1">
    <source>
        <dbReference type="EMBL" id="QND75151.1"/>
    </source>
</evidence>
<proteinExistence type="predicted"/>
<protein>
    <recommendedName>
        <fullName evidence="3">DUF262 domain-containing protein</fullName>
    </recommendedName>
</protein>
<evidence type="ECO:0008006" key="3">
    <source>
        <dbReference type="Google" id="ProtNLM"/>
    </source>
</evidence>
<sequence>MIDGLQRISSYLHLRGKLDTTDLPEHLAEHRVAKGHVLTLIGCDIVPELNGATFTDLPGATQIRLKRSFIRVEAVQSSSDPHFKYHMFKLT</sequence>